<feature type="compositionally biased region" description="Pro residues" evidence="1">
    <location>
        <begin position="301"/>
        <end position="312"/>
    </location>
</feature>
<keyword evidence="3" id="KW-1185">Reference proteome</keyword>
<organism evidence="2 3">
    <name type="scientific">Pristionchus pacificus</name>
    <name type="common">Parasitic nematode worm</name>
    <dbReference type="NCBI Taxonomy" id="54126"/>
    <lineage>
        <taxon>Eukaryota</taxon>
        <taxon>Metazoa</taxon>
        <taxon>Ecdysozoa</taxon>
        <taxon>Nematoda</taxon>
        <taxon>Chromadorea</taxon>
        <taxon>Rhabditida</taxon>
        <taxon>Rhabditina</taxon>
        <taxon>Diplogasteromorpha</taxon>
        <taxon>Diplogasteroidea</taxon>
        <taxon>Neodiplogasteridae</taxon>
        <taxon>Pristionchus</taxon>
    </lineage>
</organism>
<feature type="region of interest" description="Disordered" evidence="1">
    <location>
        <begin position="1"/>
        <end position="73"/>
    </location>
</feature>
<dbReference type="GO" id="GO:0030833">
    <property type="term" value="P:regulation of actin filament polymerization"/>
    <property type="evidence" value="ECO:0000318"/>
    <property type="project" value="GO_Central"/>
</dbReference>
<feature type="compositionally biased region" description="Low complexity" evidence="1">
    <location>
        <begin position="1014"/>
        <end position="1025"/>
    </location>
</feature>
<protein>
    <submittedName>
        <fullName evidence="2">Uncharacterized protein</fullName>
    </submittedName>
</protein>
<evidence type="ECO:0000313" key="2">
    <source>
        <dbReference type="EnsemblMetazoa" id="PPA38247.1"/>
    </source>
</evidence>
<feature type="compositionally biased region" description="Low complexity" evidence="1">
    <location>
        <begin position="215"/>
        <end position="235"/>
    </location>
</feature>
<reference evidence="2" key="2">
    <citation type="submission" date="2022-06" db="UniProtKB">
        <authorList>
            <consortium name="EnsemblMetazoa"/>
        </authorList>
    </citation>
    <scope>IDENTIFICATION</scope>
    <source>
        <strain evidence="2">PS312</strain>
    </source>
</reference>
<feature type="compositionally biased region" description="Low complexity" evidence="1">
    <location>
        <begin position="463"/>
        <end position="497"/>
    </location>
</feature>
<dbReference type="EnsemblMetazoa" id="PPA38247.1">
    <property type="protein sequence ID" value="PPA38247.1"/>
    <property type="gene ID" value="WBGene00276616"/>
</dbReference>
<dbReference type="GO" id="GO:0005737">
    <property type="term" value="C:cytoplasm"/>
    <property type="evidence" value="ECO:0000318"/>
    <property type="project" value="GO_Central"/>
</dbReference>
<feature type="region of interest" description="Disordered" evidence="1">
    <location>
        <begin position="1140"/>
        <end position="1180"/>
    </location>
</feature>
<dbReference type="GO" id="GO:0031267">
    <property type="term" value="F:small GTPase binding"/>
    <property type="evidence" value="ECO:0000318"/>
    <property type="project" value="GO_Central"/>
</dbReference>
<feature type="region of interest" description="Disordered" evidence="1">
    <location>
        <begin position="1007"/>
        <end position="1028"/>
    </location>
</feature>
<name>A0A2A6B4H8_PRIPA</name>
<dbReference type="Proteomes" id="UP000005239">
    <property type="component" value="Unassembled WGS sequence"/>
</dbReference>
<evidence type="ECO:0000313" key="3">
    <source>
        <dbReference type="Proteomes" id="UP000005239"/>
    </source>
</evidence>
<sequence>MRPLAAFRTVSNTMPVAYKSPEKSSNTSRKRQKSPAREALSAKTRSKSKQHTEQKKKSASRTASKEDSKAKDIKYVAVKKEASDEAINLKKILKAEREELPEIRKRGEPTSFLPVVFPAGRIYRPGVLEKTIPVTPTDQMVTEMRERQQRTLNRTKAAPRKYTGVTKATKTTSKTASKSNSNEGKSGGRKIKGDQYEQLDNIVDKGPPPPPPPLGGTTVTGGSKDGTTAPTSSAEGGAGGGVPPASKQTSNNTYEAIGGAGPGAPPGGAPPAAKGGDNTYEAMGPQPSKTPGGPPQTLKNVPPPPARPPPPKKLSTSERKHAVPIRDDDGVDLESEKGKRKGGRSHKKSKEKETDDEEEESDVKLIKGPDKKKDKKKEKKKALLVAGPSPQENKETGKQSGSGGPAPTTTTAAALQPTTPMEAPPPTTTLPQPQPTEPPTTVQPPQPQPTVLPATTPQPPAPTAAATTPAPTTADPAAAATTKEPAAATTKDPAATTKNSLEVDFPTAASPQTSFVHGPFPSLPRLSLSLRGSLPPPMLATPTITVLDGHKGLYNNLSIPMGKVRGFVRNIPGFASVVDEDGDELTLMGSHLLPVNDKRGLIHSETYSPSHPRSFSLMCHQGSSDSEQIQFQYDAEIVVDLKRETPFDTVVIPLYHSHVLWSYMPWLWSPFDDGSYVLTLVSVGPHLSAPEIKNNRIVEPIYVPRGLSAPHIDEGFVEFRNAKGDMEGGPLVHAPGFGGALVLKTFTPDEIDAMTVNGKLRMLFCITVPRSYFDLSSVIDLTVRPTVTEKTAATVAKILRGEKPKGWDFQITGGFRGSGDASVVYYIHSAALESKSPKAKAAAAIPASGDRGARLSLDANGLAAAVQIAYGVEVPLPKTFNRDMDITLQGMFADHYTSVVVPQWEREICRRALALDVRNPSSSSMVELLRLLNAIWESGYIHVAKRVVVGVMADMMHLGPYTSTLDFVQNTVLPSFHESGMNPKNLPTVLASLASHLNTIPGVKKKTVQKGAEHTPTTPHSESTHVVGPDCEIGTGAAGFYMTLNENGDVTITGIYPLKATDGRGVISSDQYKSPHRRSTSLQCTEGEDSKYISFLSTLRVPIYFNKLGKEGACQDFAMMPLYGKYLLALRSVGPHLSESFDEIDDSSDEDSDDSEDSSSGGRPRRPHSGPKNVPPGQSAPPIAGAFLWTTDDNCVTTATFDLVPSVDGSLLVSKPFTLEELRALSYDGKHIHMCWNIIVPRSYFDLSSVIDLTATPTVPASATATVEKILRGEKPHGCDFMITGGFLGSGDASVVYYMHSAALESKSPTAKKSAAAFPGEKARGARLSLDAFGLAAAVQIAYGVEVPLPKTFERNMAITLEGTFGDHFTSVVVPQWEREICRRALALDVRNPTSSSMVELLRLLNAIWEMPYGYFPIAKRVVVGVLADMMHLSPHVTVLDFVQNKVLPSFNESGMNPENLLTVLASLAIYLNTIPIVAKARSTTPENQVRISNRSGAASNTIEKTVQKDAEHTPTTPPSELTHVELEMPPAELLYPEESTDIDLASFPATRSCSIL</sequence>
<accession>A0A8R1UQW8</accession>
<proteinExistence type="predicted"/>
<feature type="region of interest" description="Disordered" evidence="1">
    <location>
        <begin position="138"/>
        <end position="497"/>
    </location>
</feature>
<evidence type="ECO:0000256" key="1">
    <source>
        <dbReference type="SAM" id="MobiDB-lite"/>
    </source>
</evidence>
<feature type="compositionally biased region" description="Basic residues" evidence="1">
    <location>
        <begin position="338"/>
        <end position="349"/>
    </location>
</feature>
<feature type="compositionally biased region" description="Pro residues" evidence="1">
    <location>
        <begin position="422"/>
        <end position="462"/>
    </location>
</feature>
<feature type="region of interest" description="Disordered" evidence="1">
    <location>
        <begin position="1486"/>
        <end position="1525"/>
    </location>
</feature>
<feature type="compositionally biased region" description="Low complexity" evidence="1">
    <location>
        <begin position="166"/>
        <end position="184"/>
    </location>
</feature>
<reference evidence="3" key="1">
    <citation type="journal article" date="2008" name="Nat. Genet.">
        <title>The Pristionchus pacificus genome provides a unique perspective on nematode lifestyle and parasitism.</title>
        <authorList>
            <person name="Dieterich C."/>
            <person name="Clifton S.W."/>
            <person name="Schuster L.N."/>
            <person name="Chinwalla A."/>
            <person name="Delehaunty K."/>
            <person name="Dinkelacker I."/>
            <person name="Fulton L."/>
            <person name="Fulton R."/>
            <person name="Godfrey J."/>
            <person name="Minx P."/>
            <person name="Mitreva M."/>
            <person name="Roeseler W."/>
            <person name="Tian H."/>
            <person name="Witte H."/>
            <person name="Yang S.P."/>
            <person name="Wilson R.K."/>
            <person name="Sommer R.J."/>
        </authorList>
    </citation>
    <scope>NUCLEOTIDE SEQUENCE [LARGE SCALE GENOMIC DNA]</scope>
    <source>
        <strain evidence="3">PS312</strain>
    </source>
</reference>
<feature type="compositionally biased region" description="Polar residues" evidence="1">
    <location>
        <begin position="1486"/>
        <end position="1505"/>
    </location>
</feature>
<dbReference type="PANTHER" id="PTHR13361">
    <property type="entry name" value="WW DOMAIN-BINDING PROTEIN 11"/>
    <property type="match status" value="1"/>
</dbReference>
<feature type="compositionally biased region" description="Basic and acidic residues" evidence="1">
    <location>
        <begin position="362"/>
        <end position="372"/>
    </location>
</feature>
<feature type="compositionally biased region" description="Basic and acidic residues" evidence="1">
    <location>
        <begin position="315"/>
        <end position="328"/>
    </location>
</feature>
<feature type="compositionally biased region" description="Low complexity" evidence="1">
    <location>
        <begin position="405"/>
        <end position="421"/>
    </location>
</feature>
<feature type="compositionally biased region" description="Basic residues" evidence="1">
    <location>
        <begin position="373"/>
        <end position="382"/>
    </location>
</feature>
<dbReference type="PANTHER" id="PTHR13361:SF1">
    <property type="entry name" value="WW DOMAIN-BINDING PROTEIN 11"/>
    <property type="match status" value="1"/>
</dbReference>
<feature type="compositionally biased region" description="Acidic residues" evidence="1">
    <location>
        <begin position="1140"/>
        <end position="1157"/>
    </location>
</feature>
<feature type="compositionally biased region" description="Basic and acidic residues" evidence="1">
    <location>
        <begin position="63"/>
        <end position="73"/>
    </location>
</feature>
<accession>A0A2A6B4H8</accession>
<gene>
    <name evidence="2" type="primary">WBGene00276616</name>
</gene>